<feature type="compositionally biased region" description="Acidic residues" evidence="1">
    <location>
        <begin position="11"/>
        <end position="21"/>
    </location>
</feature>
<comment type="caution">
    <text evidence="2">The sequence shown here is derived from an EMBL/GenBank/DDBJ whole genome shotgun (WGS) entry which is preliminary data.</text>
</comment>
<name>A0ABD3MEC6_9STRA</name>
<protein>
    <submittedName>
        <fullName evidence="2">Uncharacterized protein</fullName>
    </submittedName>
</protein>
<feature type="region of interest" description="Disordered" evidence="1">
    <location>
        <begin position="1"/>
        <end position="37"/>
    </location>
</feature>
<evidence type="ECO:0000256" key="1">
    <source>
        <dbReference type="SAM" id="MobiDB-lite"/>
    </source>
</evidence>
<evidence type="ECO:0000313" key="2">
    <source>
        <dbReference type="EMBL" id="KAL3758925.1"/>
    </source>
</evidence>
<organism evidence="2 3">
    <name type="scientific">Discostella pseudostelligera</name>
    <dbReference type="NCBI Taxonomy" id="259834"/>
    <lineage>
        <taxon>Eukaryota</taxon>
        <taxon>Sar</taxon>
        <taxon>Stramenopiles</taxon>
        <taxon>Ochrophyta</taxon>
        <taxon>Bacillariophyta</taxon>
        <taxon>Coscinodiscophyceae</taxon>
        <taxon>Thalassiosirophycidae</taxon>
        <taxon>Stephanodiscales</taxon>
        <taxon>Stephanodiscaceae</taxon>
        <taxon>Discostella</taxon>
    </lineage>
</organism>
<sequence length="176" mass="19862">MEHGGERSSDDEPISDDEIDGSDSGSDSHDEIDGDDEGVVVAEMTEETLVRLKQDDPLLIILSVETATWIKGAGLAIGRNTMLKHLEIILNRDDSLAELWSGLAHNKTIEWFNLYIRQIGVEDVFPMIEPFFRNNLNLRHIEIVANVYRFEPCSVRSLALALEECTSSRLEQFEIC</sequence>
<dbReference type="EMBL" id="JALLBG020000216">
    <property type="protein sequence ID" value="KAL3758925.1"/>
    <property type="molecule type" value="Genomic_DNA"/>
</dbReference>
<reference evidence="2 3" key="1">
    <citation type="submission" date="2024-10" db="EMBL/GenBank/DDBJ databases">
        <title>Updated reference genomes for cyclostephanoid diatoms.</title>
        <authorList>
            <person name="Roberts W.R."/>
            <person name="Alverson A.J."/>
        </authorList>
    </citation>
    <scope>NUCLEOTIDE SEQUENCE [LARGE SCALE GENOMIC DNA]</scope>
    <source>
        <strain evidence="2 3">AJA232-27</strain>
    </source>
</reference>
<evidence type="ECO:0000313" key="3">
    <source>
        <dbReference type="Proteomes" id="UP001530293"/>
    </source>
</evidence>
<accession>A0ABD3MEC6</accession>
<feature type="compositionally biased region" description="Basic and acidic residues" evidence="1">
    <location>
        <begin position="1"/>
        <end position="10"/>
    </location>
</feature>
<keyword evidence="3" id="KW-1185">Reference proteome</keyword>
<proteinExistence type="predicted"/>
<dbReference type="Proteomes" id="UP001530293">
    <property type="component" value="Unassembled WGS sequence"/>
</dbReference>
<dbReference type="AlphaFoldDB" id="A0ABD3MEC6"/>
<dbReference type="SUPFAM" id="SSF52047">
    <property type="entry name" value="RNI-like"/>
    <property type="match status" value="1"/>
</dbReference>
<gene>
    <name evidence="2" type="ORF">ACHAWU_003197</name>
</gene>